<feature type="transmembrane region" description="Helical" evidence="6">
    <location>
        <begin position="317"/>
        <end position="350"/>
    </location>
</feature>
<dbReference type="OrthoDB" id="9761531at2"/>
<dbReference type="PANTHER" id="PTHR30619:SF7">
    <property type="entry name" value="BETA-LACTAMASE DOMAIN PROTEIN"/>
    <property type="match status" value="1"/>
</dbReference>
<keyword evidence="2" id="KW-1003">Cell membrane</keyword>
<dbReference type="PANTHER" id="PTHR30619">
    <property type="entry name" value="DNA INTERNALIZATION/COMPETENCE PROTEIN COMEC/REC2"/>
    <property type="match status" value="1"/>
</dbReference>
<reference evidence="8 9" key="1">
    <citation type="journal article" date="2004" name="Science">
        <title>Illuminating the evolutionary history of chlamydiae.</title>
        <authorList>
            <person name="Horn M."/>
            <person name="Collingro A."/>
            <person name="Schmitz-Esser S."/>
            <person name="Beier C.L."/>
            <person name="Purkhold U."/>
            <person name="Fartmann B."/>
            <person name="Brandt P."/>
            <person name="Nyakatura G.J."/>
            <person name="Droege M."/>
            <person name="Frishman D."/>
            <person name="Rattei T."/>
            <person name="Mewes H."/>
            <person name="Wagner M."/>
        </authorList>
    </citation>
    <scope>NUCLEOTIDE SEQUENCE [LARGE SCALE GENOMIC DNA]</scope>
    <source>
        <strain evidence="8 9">UWE25</strain>
    </source>
</reference>
<dbReference type="InterPro" id="IPR052159">
    <property type="entry name" value="Competence_DNA_uptake"/>
</dbReference>
<dbReference type="Pfam" id="PF03772">
    <property type="entry name" value="Competence"/>
    <property type="match status" value="1"/>
</dbReference>
<dbReference type="STRING" id="264201.pc0472"/>
<dbReference type="KEGG" id="pcu:PC_RS02300"/>
<evidence type="ECO:0000256" key="5">
    <source>
        <dbReference type="ARBA" id="ARBA00023136"/>
    </source>
</evidence>
<evidence type="ECO:0000256" key="3">
    <source>
        <dbReference type="ARBA" id="ARBA00022692"/>
    </source>
</evidence>
<dbReference type="EMBL" id="BX908798">
    <property type="protein sequence ID" value="SPJ31635.1"/>
    <property type="molecule type" value="Genomic_DNA"/>
</dbReference>
<feature type="transmembrane region" description="Helical" evidence="6">
    <location>
        <begin position="272"/>
        <end position="297"/>
    </location>
</feature>
<evidence type="ECO:0000313" key="8">
    <source>
        <dbReference type="EMBL" id="SPJ31635.1"/>
    </source>
</evidence>
<feature type="domain" description="ComEC/Rec2-related protein" evidence="7">
    <location>
        <begin position="230"/>
        <end position="498"/>
    </location>
</feature>
<sequence>MNMLDRLPFFWLKHPALFHSISLILGAYAFFHSFALVLIPSLFFWTPFCINLFYHPSIRPLFALNLLLFILIYFFLAVSYEFPHLPDKGLIGKAHLSIDSLDKQRSPFGTQWNFHCTLLDFFPDSSPHHSIAKQIKCIVSIPQSGFLQRPLAQREYIVHGKLSKPGKGDYRLKISKLEPWLGLKENWGFTEHRFQWKKKTAEWIRKQFNNSITGFFLAGLATGEMNVSWVKEEFSRFGLQHLLAISGFHFAMLAGLLSFLLRLLFPRKIQAILLLVFLAIYFTFLGFNASVVRAWIMSSLVILSDIFEKQSTPLNNLGIAIIGILFIDPSLLNTVGFQLSFFITASILLGHQPASRWLDRWISKRRLNQVIEMDGWNQHGYLILTLFKQVLALTIAVNLVALPMTLYLFQQFPVIGLFYNLFFPFLVSISLVLLFLGAFLSFIPLIGKGIVFLNDIYTGFVLKLTYQMPDFIDHYIETEFINPYFLIGYLSLLVTLLIINNQFYEEISEENYEAKWLFF</sequence>
<evidence type="ECO:0000256" key="6">
    <source>
        <dbReference type="SAM" id="Phobius"/>
    </source>
</evidence>
<dbReference type="AlphaFoldDB" id="A0A2P9H9F7"/>
<feature type="transmembrane region" description="Helical" evidence="6">
    <location>
        <begin position="480"/>
        <end position="499"/>
    </location>
</feature>
<feature type="transmembrane region" description="Helical" evidence="6">
    <location>
        <begin position="390"/>
        <end position="409"/>
    </location>
</feature>
<feature type="transmembrane region" description="Helical" evidence="6">
    <location>
        <begin position="242"/>
        <end position="265"/>
    </location>
</feature>
<feature type="transmembrane region" description="Helical" evidence="6">
    <location>
        <begin position="450"/>
        <end position="468"/>
    </location>
</feature>
<feature type="transmembrane region" description="Helical" evidence="6">
    <location>
        <begin position="57"/>
        <end position="78"/>
    </location>
</feature>
<dbReference type="GO" id="GO:0005886">
    <property type="term" value="C:plasma membrane"/>
    <property type="evidence" value="ECO:0007669"/>
    <property type="project" value="UniProtKB-SubCell"/>
</dbReference>
<dbReference type="NCBIfam" id="TIGR00360">
    <property type="entry name" value="ComEC_N-term"/>
    <property type="match status" value="1"/>
</dbReference>
<comment type="subcellular location">
    <subcellularLocation>
        <location evidence="1">Cell membrane</location>
        <topology evidence="1">Multi-pass membrane protein</topology>
    </subcellularLocation>
</comment>
<feature type="transmembrane region" description="Helical" evidence="6">
    <location>
        <begin position="208"/>
        <end position="230"/>
    </location>
</feature>
<dbReference type="InterPro" id="IPR004477">
    <property type="entry name" value="ComEC_N"/>
</dbReference>
<keyword evidence="9" id="KW-1185">Reference proteome</keyword>
<name>A0A2P9H9F7_PARUW</name>
<evidence type="ECO:0000256" key="1">
    <source>
        <dbReference type="ARBA" id="ARBA00004651"/>
    </source>
</evidence>
<keyword evidence="5 6" id="KW-0472">Membrane</keyword>
<accession>A0A2P9H9F7</accession>
<gene>
    <name evidence="8" type="ORF">PC_RS02300</name>
</gene>
<proteinExistence type="predicted"/>
<protein>
    <recommendedName>
        <fullName evidence="7">ComEC/Rec2-related protein domain-containing protein</fullName>
    </recommendedName>
</protein>
<organism evidence="8 9">
    <name type="scientific">Protochlamydia amoebophila (strain UWE25)</name>
    <dbReference type="NCBI Taxonomy" id="264201"/>
    <lineage>
        <taxon>Bacteria</taxon>
        <taxon>Pseudomonadati</taxon>
        <taxon>Chlamydiota</taxon>
        <taxon>Chlamydiia</taxon>
        <taxon>Parachlamydiales</taxon>
        <taxon>Parachlamydiaceae</taxon>
        <taxon>Candidatus Protochlamydia</taxon>
    </lineage>
</organism>
<dbReference type="Proteomes" id="UP000000529">
    <property type="component" value="Chromosome"/>
</dbReference>
<feature type="transmembrane region" description="Helical" evidence="6">
    <location>
        <begin position="21"/>
        <end position="45"/>
    </location>
</feature>
<evidence type="ECO:0000313" key="9">
    <source>
        <dbReference type="Proteomes" id="UP000000529"/>
    </source>
</evidence>
<evidence type="ECO:0000256" key="4">
    <source>
        <dbReference type="ARBA" id="ARBA00022989"/>
    </source>
</evidence>
<feature type="transmembrane region" description="Helical" evidence="6">
    <location>
        <begin position="421"/>
        <end position="443"/>
    </location>
</feature>
<keyword evidence="4 6" id="KW-1133">Transmembrane helix</keyword>
<keyword evidence="3 6" id="KW-0812">Transmembrane</keyword>
<evidence type="ECO:0000256" key="2">
    <source>
        <dbReference type="ARBA" id="ARBA00022475"/>
    </source>
</evidence>
<evidence type="ECO:0000259" key="7">
    <source>
        <dbReference type="Pfam" id="PF03772"/>
    </source>
</evidence>